<gene>
    <name evidence="1" type="ORF">LCGC14_1692700</name>
</gene>
<proteinExistence type="predicted"/>
<dbReference type="EMBL" id="LAZR01014827">
    <property type="protein sequence ID" value="KKM15765.1"/>
    <property type="molecule type" value="Genomic_DNA"/>
</dbReference>
<dbReference type="AlphaFoldDB" id="A0A0F9KKE5"/>
<organism evidence="1">
    <name type="scientific">marine sediment metagenome</name>
    <dbReference type="NCBI Taxonomy" id="412755"/>
    <lineage>
        <taxon>unclassified sequences</taxon>
        <taxon>metagenomes</taxon>
        <taxon>ecological metagenomes</taxon>
    </lineage>
</organism>
<comment type="caution">
    <text evidence="1">The sequence shown here is derived from an EMBL/GenBank/DDBJ whole genome shotgun (WGS) entry which is preliminary data.</text>
</comment>
<reference evidence="1" key="1">
    <citation type="journal article" date="2015" name="Nature">
        <title>Complex archaea that bridge the gap between prokaryotes and eukaryotes.</title>
        <authorList>
            <person name="Spang A."/>
            <person name="Saw J.H."/>
            <person name="Jorgensen S.L."/>
            <person name="Zaremba-Niedzwiedzka K."/>
            <person name="Martijn J."/>
            <person name="Lind A.E."/>
            <person name="van Eijk R."/>
            <person name="Schleper C."/>
            <person name="Guy L."/>
            <person name="Ettema T.J."/>
        </authorList>
    </citation>
    <scope>NUCLEOTIDE SEQUENCE</scope>
</reference>
<evidence type="ECO:0000313" key="1">
    <source>
        <dbReference type="EMBL" id="KKM15765.1"/>
    </source>
</evidence>
<accession>A0A0F9KKE5</accession>
<sequence>MKLREAGAVLLIIGAAVVGPIESKPSRCLAMNPPWAEVSCIDGEPRQILLAETTAETCARAMKEINAWAMKIKPDGSAHSATPAPKYWGYTTDFIWAIGGMERPVRVLCIPAPSGLKP</sequence>
<protein>
    <submittedName>
        <fullName evidence="1">Uncharacterized protein</fullName>
    </submittedName>
</protein>
<name>A0A0F9KKE5_9ZZZZ</name>